<comment type="subcellular location">
    <subcellularLocation>
        <location evidence="1">Membrane</location>
    </subcellularLocation>
</comment>
<dbReference type="EMBL" id="FQUS01000002">
    <property type="protein sequence ID" value="SHE62591.1"/>
    <property type="molecule type" value="Genomic_DNA"/>
</dbReference>
<dbReference type="InterPro" id="IPR010827">
    <property type="entry name" value="BamA/TamA_POTRA"/>
</dbReference>
<dbReference type="Pfam" id="PF07244">
    <property type="entry name" value="POTRA"/>
    <property type="match status" value="2"/>
</dbReference>
<evidence type="ECO:0000256" key="4">
    <source>
        <dbReference type="ARBA" id="ARBA00023136"/>
    </source>
</evidence>
<organism evidence="6 7">
    <name type="scientific">Fodinibius roseus</name>
    <dbReference type="NCBI Taxonomy" id="1194090"/>
    <lineage>
        <taxon>Bacteria</taxon>
        <taxon>Pseudomonadati</taxon>
        <taxon>Balneolota</taxon>
        <taxon>Balneolia</taxon>
        <taxon>Balneolales</taxon>
        <taxon>Balneolaceae</taxon>
        <taxon>Fodinibius</taxon>
    </lineage>
</organism>
<evidence type="ECO:0000313" key="7">
    <source>
        <dbReference type="Proteomes" id="UP000184041"/>
    </source>
</evidence>
<dbReference type="PROSITE" id="PS51779">
    <property type="entry name" value="POTRA"/>
    <property type="match status" value="1"/>
</dbReference>
<sequence length="646" mass="73788">MGLLLCSWCYSVEAQQRGGSPSYDDERSPQVWDLDVEGNDSFSDIIIRDQIATEAVTFWDKLKFWRHGGHNLSEITIQKDVVRIRNYYNRRGFPDVQVEYRIEDGNKPWKKHVVFIINEQAPIRIGEINYEFTGDDRHREMVLDSPAFARVRRQSEFRGGERYETIKEPEVVGSYEQLLKNMGFSYAEVAVGSEVDTTRLTADLTIHCSLGPMTYFDTISVAGDSTVSDDYIIRESGLKKGQQYSINALQDAQREIFNHHLFRFATINIPDQPRDSTLNLEMQIRENSLRTVQMLAGFGTDEYLRGQVRWIHRNAFGYGHQFTSTARASFIEQTLNFDYLIPYVYNTKSSVVISPFAQHLLEDNYELYRLGVTNSFIYRYSQNMTGSVSYQFTRNSELSQQLDENLPDTTQNYDLSSIQLSGYYNQSLGRRGQEGWAIQPYIEISGFLGSSTFKFQKFSLDVRRYTPLTTTTTLATRLQAGKLFATQEDSLPNNIRYYLGGTSSIRGWGRYQLGPKRAVTDTLKNDSGEIVSDTTAFSRYIPAGGRTFFAFNLELRQDIDALINGFGLTAFLDGGQVWRKDPDIEDRPLQFSVGGGVRYNSPIGPVRLDVGYKVNPSDADLNRYRGRDFGNAWDRIGIHISVGQAF</sequence>
<evidence type="ECO:0000256" key="1">
    <source>
        <dbReference type="ARBA" id="ARBA00004370"/>
    </source>
</evidence>
<dbReference type="InterPro" id="IPR034746">
    <property type="entry name" value="POTRA"/>
</dbReference>
<keyword evidence="7" id="KW-1185">Reference proteome</keyword>
<evidence type="ECO:0000259" key="5">
    <source>
        <dbReference type="PROSITE" id="PS51779"/>
    </source>
</evidence>
<evidence type="ECO:0000256" key="2">
    <source>
        <dbReference type="ARBA" id="ARBA00022452"/>
    </source>
</evidence>
<keyword evidence="4" id="KW-0472">Membrane</keyword>
<evidence type="ECO:0000256" key="3">
    <source>
        <dbReference type="ARBA" id="ARBA00022692"/>
    </source>
</evidence>
<dbReference type="PANTHER" id="PTHR12815">
    <property type="entry name" value="SORTING AND ASSEMBLY MACHINERY SAMM50 PROTEIN FAMILY MEMBER"/>
    <property type="match status" value="1"/>
</dbReference>
<dbReference type="AlphaFoldDB" id="A0A1M4V0T0"/>
<proteinExistence type="predicted"/>
<dbReference type="GO" id="GO:0019867">
    <property type="term" value="C:outer membrane"/>
    <property type="evidence" value="ECO:0007669"/>
    <property type="project" value="InterPro"/>
</dbReference>
<name>A0A1M4V0T0_9BACT</name>
<evidence type="ECO:0000313" key="6">
    <source>
        <dbReference type="EMBL" id="SHE62591.1"/>
    </source>
</evidence>
<gene>
    <name evidence="6" type="ORF">SAMN05443144_102171</name>
</gene>
<dbReference type="InterPro" id="IPR039910">
    <property type="entry name" value="D15-like"/>
</dbReference>
<reference evidence="6 7" key="1">
    <citation type="submission" date="2016-11" db="EMBL/GenBank/DDBJ databases">
        <authorList>
            <person name="Jaros S."/>
            <person name="Januszkiewicz K."/>
            <person name="Wedrychowicz H."/>
        </authorList>
    </citation>
    <scope>NUCLEOTIDE SEQUENCE [LARGE SCALE GENOMIC DNA]</scope>
    <source>
        <strain evidence="6 7">DSM 21986</strain>
    </source>
</reference>
<dbReference type="Proteomes" id="UP000184041">
    <property type="component" value="Unassembled WGS sequence"/>
</dbReference>
<dbReference type="PANTHER" id="PTHR12815:SF18">
    <property type="entry name" value="SORTING AND ASSEMBLY MACHINERY COMPONENT 50 HOMOLOG"/>
    <property type="match status" value="1"/>
</dbReference>
<dbReference type="Gene3D" id="2.40.160.50">
    <property type="entry name" value="membrane protein fhac: a member of the omp85/tpsb transporter family"/>
    <property type="match status" value="1"/>
</dbReference>
<accession>A0A1M4V0T0</accession>
<dbReference type="RefSeq" id="WP_170864261.1">
    <property type="nucleotide sequence ID" value="NZ_FQUS01000002.1"/>
</dbReference>
<keyword evidence="3" id="KW-0812">Transmembrane</keyword>
<dbReference type="InterPro" id="IPR000184">
    <property type="entry name" value="Bac_surfAg_D15"/>
</dbReference>
<dbReference type="Gene3D" id="3.10.20.310">
    <property type="entry name" value="membrane protein fhac"/>
    <property type="match status" value="2"/>
</dbReference>
<protein>
    <submittedName>
        <fullName evidence="6">Outer membrane protein assembly complex, YaeT protein</fullName>
    </submittedName>
</protein>
<dbReference type="Pfam" id="PF01103">
    <property type="entry name" value="Omp85"/>
    <property type="match status" value="1"/>
</dbReference>
<dbReference type="STRING" id="1194090.SAMN05443144_102171"/>
<feature type="domain" description="POTRA" evidence="5">
    <location>
        <begin position="214"/>
        <end position="287"/>
    </location>
</feature>
<keyword evidence="2" id="KW-1134">Transmembrane beta strand</keyword>